<feature type="domain" description="Methylamine utilisation protein MauE" evidence="6">
    <location>
        <begin position="6"/>
        <end position="132"/>
    </location>
</feature>
<dbReference type="GO" id="GO:0030416">
    <property type="term" value="P:methylamine metabolic process"/>
    <property type="evidence" value="ECO:0007669"/>
    <property type="project" value="InterPro"/>
</dbReference>
<proteinExistence type="predicted"/>
<dbReference type="OrthoDB" id="673785at2"/>
<evidence type="ECO:0000256" key="5">
    <source>
        <dbReference type="SAM" id="Phobius"/>
    </source>
</evidence>
<dbReference type="Proteomes" id="UP000321150">
    <property type="component" value="Unassembled WGS sequence"/>
</dbReference>
<dbReference type="InterPro" id="IPR009908">
    <property type="entry name" value="Methylamine_util_MauE"/>
</dbReference>
<evidence type="ECO:0000259" key="6">
    <source>
        <dbReference type="Pfam" id="PF07291"/>
    </source>
</evidence>
<evidence type="ECO:0000256" key="1">
    <source>
        <dbReference type="ARBA" id="ARBA00004141"/>
    </source>
</evidence>
<evidence type="ECO:0000256" key="3">
    <source>
        <dbReference type="ARBA" id="ARBA00022989"/>
    </source>
</evidence>
<keyword evidence="3 5" id="KW-1133">Transmembrane helix</keyword>
<feature type="transmembrane region" description="Helical" evidence="5">
    <location>
        <begin position="75"/>
        <end position="97"/>
    </location>
</feature>
<reference evidence="7 8" key="1">
    <citation type="submission" date="2019-07" db="EMBL/GenBank/DDBJ databases">
        <title>Whole genome shotgun sequence of Chryseobacterium lathyri NBRC 105250.</title>
        <authorList>
            <person name="Hosoyama A."/>
            <person name="Uohara A."/>
            <person name="Ohji S."/>
            <person name="Ichikawa N."/>
        </authorList>
    </citation>
    <scope>NUCLEOTIDE SEQUENCE [LARGE SCALE GENOMIC DNA]</scope>
    <source>
        <strain evidence="7 8">NBRC 105250</strain>
    </source>
</reference>
<feature type="transmembrane region" description="Helical" evidence="5">
    <location>
        <begin position="7"/>
        <end position="25"/>
    </location>
</feature>
<dbReference type="EMBL" id="BJYI01000020">
    <property type="protein sequence ID" value="GEN73749.1"/>
    <property type="molecule type" value="Genomic_DNA"/>
</dbReference>
<comment type="caution">
    <text evidence="7">The sequence shown here is derived from an EMBL/GenBank/DDBJ whole genome shotgun (WGS) entry which is preliminary data.</text>
</comment>
<dbReference type="Pfam" id="PF07291">
    <property type="entry name" value="MauE"/>
    <property type="match status" value="1"/>
</dbReference>
<feature type="transmembrane region" description="Helical" evidence="5">
    <location>
        <begin position="45"/>
        <end position="68"/>
    </location>
</feature>
<dbReference type="GO" id="GO:0016020">
    <property type="term" value="C:membrane"/>
    <property type="evidence" value="ECO:0007669"/>
    <property type="project" value="UniProtKB-SubCell"/>
</dbReference>
<comment type="subcellular location">
    <subcellularLocation>
        <location evidence="1">Membrane</location>
        <topology evidence="1">Multi-pass membrane protein</topology>
    </subcellularLocation>
</comment>
<gene>
    <name evidence="7" type="ORF">CLA01_38210</name>
</gene>
<keyword evidence="4 5" id="KW-0472">Membrane</keyword>
<feature type="transmembrane region" description="Helical" evidence="5">
    <location>
        <begin position="147"/>
        <end position="166"/>
    </location>
</feature>
<evidence type="ECO:0000256" key="2">
    <source>
        <dbReference type="ARBA" id="ARBA00022692"/>
    </source>
</evidence>
<dbReference type="RefSeq" id="WP_111960579.1">
    <property type="nucleotide sequence ID" value="NZ_BJYI01000020.1"/>
</dbReference>
<feature type="transmembrane region" description="Helical" evidence="5">
    <location>
        <begin position="117"/>
        <end position="135"/>
    </location>
</feature>
<evidence type="ECO:0000256" key="4">
    <source>
        <dbReference type="ARBA" id="ARBA00023136"/>
    </source>
</evidence>
<protein>
    <recommendedName>
        <fullName evidence="6">Methylamine utilisation protein MauE domain-containing protein</fullName>
    </recommendedName>
</protein>
<keyword evidence="2 5" id="KW-0812">Transmembrane</keyword>
<accession>A0A511YEY3</accession>
<sequence length="503" mass="56784">MRKLIQILPAIFAYFFVLLFCYASVSKVLDFENFQVQLAQSPLLSAYAGFISYAVIVTELIIAALLCIKASRLLGLYLSLAIMVSFTVYIYLILNYSDFVPCSCGGILEKLGWTEHLIFNIGCILTSVIGIFILGDSNSISKFTTSINALGIGLVSAGLVICLFLLSENIIKKENNFTRRYLNHPIIEDKSYDLKVNSYYFAGSADGKIFLGNYTAPLTLVTLDTSIHAVTILKVEPDQITHIFRALKFRVKAPYYYLYDGSIPVIYQGRLSESKAKTISYHDGYFDEMVVLDSSRFAIRTQSSAARNHVLGTINSAAQPRLSINDQLLEKQQDGIFDTDGQLLSDDKNVNNFYYIYSYRNQVLSIDKNLSLLHRQNTIDTNSKAKIKVVLLSDGKRTMNAPPLTVNKKTVVHQNLLFNESGVIGKYEPKKQWKNSSIIDVYNVDKPSYVGSFYLPDNGKNKISNMLVTDRYLFVLSGTMLTRYHFTKNMIQNFKNRGKPKTR</sequence>
<evidence type="ECO:0000313" key="8">
    <source>
        <dbReference type="Proteomes" id="UP000321150"/>
    </source>
</evidence>
<dbReference type="AlphaFoldDB" id="A0A511YEY3"/>
<name>A0A511YEY3_9FLAO</name>
<evidence type="ECO:0000313" key="7">
    <source>
        <dbReference type="EMBL" id="GEN73749.1"/>
    </source>
</evidence>
<organism evidence="7 8">
    <name type="scientific">Chryseobacterium lathyri</name>
    <dbReference type="NCBI Taxonomy" id="395933"/>
    <lineage>
        <taxon>Bacteria</taxon>
        <taxon>Pseudomonadati</taxon>
        <taxon>Bacteroidota</taxon>
        <taxon>Flavobacteriia</taxon>
        <taxon>Flavobacteriales</taxon>
        <taxon>Weeksellaceae</taxon>
        <taxon>Chryseobacterium group</taxon>
        <taxon>Chryseobacterium</taxon>
    </lineage>
</organism>